<name>A0A179BE25_RHILE</name>
<evidence type="ECO:0000313" key="1">
    <source>
        <dbReference type="EMBL" id="OAP89932.1"/>
    </source>
</evidence>
<comment type="caution">
    <text evidence="1">The sequence shown here is derived from an EMBL/GenBank/DDBJ whole genome shotgun (WGS) entry which is preliminary data.</text>
</comment>
<accession>A0A179BE25</accession>
<proteinExistence type="predicted"/>
<protein>
    <submittedName>
        <fullName evidence="1">Uncharacterized protein</fullName>
    </submittedName>
</protein>
<dbReference type="EMBL" id="LWBS01000428">
    <property type="protein sequence ID" value="OAP89932.1"/>
    <property type="molecule type" value="Genomic_DNA"/>
</dbReference>
<organism evidence="1">
    <name type="scientific">Rhizobium leguminosarum</name>
    <dbReference type="NCBI Taxonomy" id="384"/>
    <lineage>
        <taxon>Bacteria</taxon>
        <taxon>Pseudomonadati</taxon>
        <taxon>Pseudomonadota</taxon>
        <taxon>Alphaproteobacteria</taxon>
        <taxon>Hyphomicrobiales</taxon>
        <taxon>Rhizobiaceae</taxon>
        <taxon>Rhizobium/Agrobacterium group</taxon>
        <taxon>Rhizobium</taxon>
    </lineage>
</organism>
<reference evidence="1" key="1">
    <citation type="submission" date="2016-04" db="EMBL/GenBank/DDBJ databases">
        <title>Fast-growing isolate from the root nodules of Vavilovia formosa.</title>
        <authorList>
            <person name="Kimeklis A."/>
            <person name="Safronova V."/>
            <person name="Belimov A."/>
            <person name="Andronov E."/>
        </authorList>
    </citation>
    <scope>NUCLEOTIDE SEQUENCE [LARGE SCALE GENOMIC DNA]</scope>
    <source>
        <strain evidence="1">Vaf-46</strain>
    </source>
</reference>
<gene>
    <name evidence="1" type="ORF">A4U53_06400</name>
</gene>
<sequence length="61" mass="6823">MARLLTMPTNFSFLALGLMPQHLPLVHTQQMSGTRQRARWEWGGRGMSLRPVYGEKVPAGG</sequence>
<dbReference type="AlphaFoldDB" id="A0A179BE25"/>